<dbReference type="Proteomes" id="UP001229421">
    <property type="component" value="Unassembled WGS sequence"/>
</dbReference>
<comment type="caution">
    <text evidence="3">The sequence shown here is derived from an EMBL/GenBank/DDBJ whole genome shotgun (WGS) entry which is preliminary data.</text>
</comment>
<evidence type="ECO:0000313" key="3">
    <source>
        <dbReference type="EMBL" id="KAK1441411.1"/>
    </source>
</evidence>
<dbReference type="GO" id="GO:0016567">
    <property type="term" value="P:protein ubiquitination"/>
    <property type="evidence" value="ECO:0007669"/>
    <property type="project" value="TreeGrafter"/>
</dbReference>
<evidence type="ECO:0000256" key="1">
    <source>
        <dbReference type="PROSITE-ProRule" id="PRU00175"/>
    </source>
</evidence>
<accession>A0AAD8LLT9</accession>
<keyword evidence="4" id="KW-1185">Reference proteome</keyword>
<keyword evidence="1" id="KW-0479">Metal-binding</keyword>
<organism evidence="3 4">
    <name type="scientific">Tagetes erecta</name>
    <name type="common">African marigold</name>
    <dbReference type="NCBI Taxonomy" id="13708"/>
    <lineage>
        <taxon>Eukaryota</taxon>
        <taxon>Viridiplantae</taxon>
        <taxon>Streptophyta</taxon>
        <taxon>Embryophyta</taxon>
        <taxon>Tracheophyta</taxon>
        <taxon>Spermatophyta</taxon>
        <taxon>Magnoliopsida</taxon>
        <taxon>eudicotyledons</taxon>
        <taxon>Gunneridae</taxon>
        <taxon>Pentapetalae</taxon>
        <taxon>asterids</taxon>
        <taxon>campanulids</taxon>
        <taxon>Asterales</taxon>
        <taxon>Asteraceae</taxon>
        <taxon>Asteroideae</taxon>
        <taxon>Heliantheae alliance</taxon>
        <taxon>Tageteae</taxon>
        <taxon>Tagetes</taxon>
    </lineage>
</organism>
<dbReference type="SUPFAM" id="SSF57850">
    <property type="entry name" value="RING/U-box"/>
    <property type="match status" value="1"/>
</dbReference>
<dbReference type="InterPro" id="IPR001841">
    <property type="entry name" value="Znf_RING"/>
</dbReference>
<dbReference type="PANTHER" id="PTHR45676:SF110">
    <property type="entry name" value="ZINC FINGER, RING_FYVE_PHD-TYPE-RELATED"/>
    <property type="match status" value="1"/>
</dbReference>
<dbReference type="GO" id="GO:0008270">
    <property type="term" value="F:zinc ion binding"/>
    <property type="evidence" value="ECO:0007669"/>
    <property type="project" value="UniProtKB-KW"/>
</dbReference>
<dbReference type="SMART" id="SM00184">
    <property type="entry name" value="RING"/>
    <property type="match status" value="1"/>
</dbReference>
<sequence>MMMIMIAGFVDSITAPIKCWLDKEKQEEEKKKKMMMRIKEVEDKCEVVECIVCLSDVGLGERFATLERCGHRFHVECVEAWLKDHPNCPLCRTPTTTITHKCYCINYFYLYETMTRYGFHVLDTMATWLTAPFTKGLDSALSESCTYL</sequence>
<dbReference type="EMBL" id="JAUHHV010000001">
    <property type="protein sequence ID" value="KAK1441411.1"/>
    <property type="molecule type" value="Genomic_DNA"/>
</dbReference>
<dbReference type="PROSITE" id="PS50089">
    <property type="entry name" value="ZF_RING_2"/>
    <property type="match status" value="1"/>
</dbReference>
<dbReference type="InterPro" id="IPR013083">
    <property type="entry name" value="Znf_RING/FYVE/PHD"/>
</dbReference>
<name>A0AAD8LLT9_TARER</name>
<dbReference type="Pfam" id="PF13639">
    <property type="entry name" value="zf-RING_2"/>
    <property type="match status" value="1"/>
</dbReference>
<keyword evidence="1" id="KW-0862">Zinc</keyword>
<proteinExistence type="predicted"/>
<protein>
    <recommendedName>
        <fullName evidence="2">RING-type domain-containing protein</fullName>
    </recommendedName>
</protein>
<keyword evidence="1" id="KW-0863">Zinc-finger</keyword>
<evidence type="ECO:0000313" key="4">
    <source>
        <dbReference type="Proteomes" id="UP001229421"/>
    </source>
</evidence>
<dbReference type="Gene3D" id="3.30.40.10">
    <property type="entry name" value="Zinc/RING finger domain, C3HC4 (zinc finger)"/>
    <property type="match status" value="1"/>
</dbReference>
<reference evidence="3" key="1">
    <citation type="journal article" date="2023" name="bioRxiv">
        <title>Improved chromosome-level genome assembly for marigold (Tagetes erecta).</title>
        <authorList>
            <person name="Jiang F."/>
            <person name="Yuan L."/>
            <person name="Wang S."/>
            <person name="Wang H."/>
            <person name="Xu D."/>
            <person name="Wang A."/>
            <person name="Fan W."/>
        </authorList>
    </citation>
    <scope>NUCLEOTIDE SEQUENCE</scope>
    <source>
        <strain evidence="3">WSJ</strain>
        <tissue evidence="3">Leaf</tissue>
    </source>
</reference>
<dbReference type="AlphaFoldDB" id="A0AAD8LLT9"/>
<gene>
    <name evidence="3" type="ORF">QVD17_07283</name>
</gene>
<evidence type="ECO:0000259" key="2">
    <source>
        <dbReference type="PROSITE" id="PS50089"/>
    </source>
</evidence>
<feature type="domain" description="RING-type" evidence="2">
    <location>
        <begin position="50"/>
        <end position="92"/>
    </location>
</feature>
<dbReference type="PANTHER" id="PTHR45676">
    <property type="entry name" value="RING-H2 FINGER PROTEIN ATL51-RELATED"/>
    <property type="match status" value="1"/>
</dbReference>